<keyword evidence="11" id="KW-0732">Signal</keyword>
<dbReference type="InterPro" id="IPR006153">
    <property type="entry name" value="Cation/H_exchanger_TM"/>
</dbReference>
<keyword evidence="3" id="KW-0050">Antiport</keyword>
<dbReference type="Pfam" id="PF00999">
    <property type="entry name" value="Na_H_Exchanger"/>
    <property type="match status" value="1"/>
</dbReference>
<reference evidence="13" key="1">
    <citation type="submission" date="2021-03" db="EMBL/GenBank/DDBJ databases">
        <title>Legionella lytica PCM 2298.</title>
        <authorList>
            <person name="Koper P."/>
        </authorList>
    </citation>
    <scope>NUCLEOTIDE SEQUENCE</scope>
    <source>
        <strain evidence="13">PCM 2298</strain>
    </source>
</reference>
<proteinExistence type="predicted"/>
<evidence type="ECO:0000256" key="3">
    <source>
        <dbReference type="ARBA" id="ARBA00022449"/>
    </source>
</evidence>
<evidence type="ECO:0000259" key="12">
    <source>
        <dbReference type="Pfam" id="PF00999"/>
    </source>
</evidence>
<comment type="subcellular location">
    <subcellularLocation>
        <location evidence="1">Membrane</location>
        <topology evidence="1">Multi-pass membrane protein</topology>
    </subcellularLocation>
</comment>
<evidence type="ECO:0000256" key="8">
    <source>
        <dbReference type="ARBA" id="ARBA00023136"/>
    </source>
</evidence>
<feature type="transmembrane region" description="Helical" evidence="10">
    <location>
        <begin position="385"/>
        <end position="407"/>
    </location>
</feature>
<feature type="domain" description="Cation/H+ exchanger transmembrane" evidence="12">
    <location>
        <begin position="42"/>
        <end position="469"/>
    </location>
</feature>
<accession>A0ABY4Y6X6</accession>
<feature type="transmembrane region" description="Helical" evidence="10">
    <location>
        <begin position="63"/>
        <end position="84"/>
    </location>
</feature>
<protein>
    <submittedName>
        <fullName evidence="13">Cation:proton antiporter</fullName>
    </submittedName>
</protein>
<keyword evidence="7" id="KW-0406">Ion transport</keyword>
<keyword evidence="6" id="KW-0915">Sodium</keyword>
<evidence type="ECO:0000256" key="2">
    <source>
        <dbReference type="ARBA" id="ARBA00022448"/>
    </source>
</evidence>
<feature type="transmembrane region" description="Helical" evidence="10">
    <location>
        <begin position="141"/>
        <end position="160"/>
    </location>
</feature>
<evidence type="ECO:0000256" key="1">
    <source>
        <dbReference type="ARBA" id="ARBA00004141"/>
    </source>
</evidence>
<feature type="chain" id="PRO_5045071239" evidence="11">
    <location>
        <begin position="21"/>
        <end position="483"/>
    </location>
</feature>
<feature type="transmembrane region" description="Helical" evidence="10">
    <location>
        <begin position="449"/>
        <end position="468"/>
    </location>
</feature>
<keyword evidence="5 10" id="KW-1133">Transmembrane helix</keyword>
<evidence type="ECO:0000313" key="13">
    <source>
        <dbReference type="EMBL" id="USQ13246.1"/>
    </source>
</evidence>
<evidence type="ECO:0000256" key="11">
    <source>
        <dbReference type="SAM" id="SignalP"/>
    </source>
</evidence>
<dbReference type="PANTHER" id="PTHR43562">
    <property type="entry name" value="NAPA-TYPE SODIUM/HYDROGEN ANTIPORTER"/>
    <property type="match status" value="1"/>
</dbReference>
<feature type="transmembrane region" description="Helical" evidence="10">
    <location>
        <begin position="233"/>
        <end position="257"/>
    </location>
</feature>
<keyword evidence="9" id="KW-0739">Sodium transport</keyword>
<evidence type="ECO:0000256" key="9">
    <source>
        <dbReference type="ARBA" id="ARBA00023201"/>
    </source>
</evidence>
<feature type="transmembrane region" description="Helical" evidence="10">
    <location>
        <begin position="172"/>
        <end position="192"/>
    </location>
</feature>
<evidence type="ECO:0000256" key="6">
    <source>
        <dbReference type="ARBA" id="ARBA00023053"/>
    </source>
</evidence>
<sequence>MQHRKWWLFLAGLSPMVAFASPAAEEADPITFVLLGVTTIFFFAILGRYIARRLNQPSVLGELLMGVLIGNLFYFYGFQLITLLREGAATFDIVREVLKGVPLNTAVTQIISDPEHAQQVITALASSRGADYLKIAYVVDIFSRYGVIFLLFMVGLESSFEELKHTGRDSILVALIGVVVPMILGFGVAYLLMPEASFQADLFIGATLSATSIGITARVLAEMKKLRTREARTILGAAMLDDVLGLIILAVVSSVVISGAVDFMVVLRIVMASIIFFISALLLGPFILRRSIHFFRFLEPWEAKLFISFLFIMLLSWFASFIQLATIIGAFTAGVILHDDYFKSLETNPKEKVHRTIYHLLSPLETILAPMFFILIGIQVKLESFLHWNVIILALGLIVAAVIGKLVSGFGANAKDDRLLIGIGMLPRGEVGLIFASIGRTLGVISDDLFSAIVLMVMITTFIAPPLLKARFVMQEKKGTVNE</sequence>
<feature type="signal peptide" evidence="11">
    <location>
        <begin position="1"/>
        <end position="20"/>
    </location>
</feature>
<evidence type="ECO:0000256" key="4">
    <source>
        <dbReference type="ARBA" id="ARBA00022692"/>
    </source>
</evidence>
<feature type="transmembrane region" description="Helical" evidence="10">
    <location>
        <begin position="198"/>
        <end position="221"/>
    </location>
</feature>
<evidence type="ECO:0000313" key="14">
    <source>
        <dbReference type="Proteomes" id="UP001057474"/>
    </source>
</evidence>
<keyword evidence="4 10" id="KW-0812">Transmembrane</keyword>
<feature type="transmembrane region" description="Helical" evidence="10">
    <location>
        <begin position="357"/>
        <end position="378"/>
    </location>
</feature>
<feature type="transmembrane region" description="Helical" evidence="10">
    <location>
        <begin position="309"/>
        <end position="337"/>
    </location>
</feature>
<dbReference type="PANTHER" id="PTHR43562:SF3">
    <property type="entry name" value="SODIUM ION_PROTON EXCHANGER (EUROFUNG)"/>
    <property type="match status" value="1"/>
</dbReference>
<dbReference type="Proteomes" id="UP001057474">
    <property type="component" value="Chromosome"/>
</dbReference>
<gene>
    <name evidence="13" type="ORF">J2N86_11185</name>
</gene>
<name>A0ABY4Y6X6_9GAMM</name>
<dbReference type="InterPro" id="IPR038770">
    <property type="entry name" value="Na+/solute_symporter_sf"/>
</dbReference>
<keyword evidence="14" id="KW-1185">Reference proteome</keyword>
<evidence type="ECO:0000256" key="7">
    <source>
        <dbReference type="ARBA" id="ARBA00023065"/>
    </source>
</evidence>
<dbReference type="RefSeq" id="WP_252579548.1">
    <property type="nucleotide sequence ID" value="NZ_CP071527.1"/>
</dbReference>
<keyword evidence="8 10" id="KW-0472">Membrane</keyword>
<keyword evidence="2" id="KW-0813">Transport</keyword>
<feature type="transmembrane region" description="Helical" evidence="10">
    <location>
        <begin position="263"/>
        <end position="288"/>
    </location>
</feature>
<feature type="transmembrane region" description="Helical" evidence="10">
    <location>
        <begin position="30"/>
        <end position="51"/>
    </location>
</feature>
<dbReference type="EMBL" id="CP071527">
    <property type="protein sequence ID" value="USQ13246.1"/>
    <property type="molecule type" value="Genomic_DNA"/>
</dbReference>
<evidence type="ECO:0000256" key="5">
    <source>
        <dbReference type="ARBA" id="ARBA00022989"/>
    </source>
</evidence>
<organism evidence="13 14">
    <name type="scientific">Legionella lytica</name>
    <dbReference type="NCBI Taxonomy" id="96232"/>
    <lineage>
        <taxon>Bacteria</taxon>
        <taxon>Pseudomonadati</taxon>
        <taxon>Pseudomonadota</taxon>
        <taxon>Gammaproteobacteria</taxon>
        <taxon>Legionellales</taxon>
        <taxon>Legionellaceae</taxon>
        <taxon>Legionella</taxon>
    </lineage>
</organism>
<dbReference type="Gene3D" id="1.20.1530.20">
    <property type="match status" value="1"/>
</dbReference>
<evidence type="ECO:0000256" key="10">
    <source>
        <dbReference type="SAM" id="Phobius"/>
    </source>
</evidence>